<feature type="compositionally biased region" description="Basic and acidic residues" evidence="3">
    <location>
        <begin position="341"/>
        <end position="357"/>
    </location>
</feature>
<proteinExistence type="inferred from homology"/>
<evidence type="ECO:0000256" key="3">
    <source>
        <dbReference type="SAM" id="MobiDB-lite"/>
    </source>
</evidence>
<gene>
    <name evidence="5" type="ORF">QR680_012537</name>
</gene>
<accession>A0AA39I4M2</accession>
<keyword evidence="6" id="KW-1185">Reference proteome</keyword>
<feature type="compositionally biased region" description="Polar residues" evidence="3">
    <location>
        <begin position="13"/>
        <end position="23"/>
    </location>
</feature>
<feature type="compositionally biased region" description="Basic and acidic residues" evidence="3">
    <location>
        <begin position="88"/>
        <end position="117"/>
    </location>
</feature>
<reference evidence="5" key="1">
    <citation type="submission" date="2023-06" db="EMBL/GenBank/DDBJ databases">
        <title>Genomic analysis of the entomopathogenic nematode Steinernema hermaphroditum.</title>
        <authorList>
            <person name="Schwarz E.M."/>
            <person name="Heppert J.K."/>
            <person name="Baniya A."/>
            <person name="Schwartz H.T."/>
            <person name="Tan C.-H."/>
            <person name="Antoshechkin I."/>
            <person name="Sternberg P.W."/>
            <person name="Goodrich-Blair H."/>
            <person name="Dillman A.R."/>
        </authorList>
    </citation>
    <scope>NUCLEOTIDE SEQUENCE</scope>
    <source>
        <strain evidence="5">PS9179</strain>
        <tissue evidence="5">Whole animal</tissue>
    </source>
</reference>
<dbReference type="EMBL" id="JAUCMV010000002">
    <property type="protein sequence ID" value="KAK0416518.1"/>
    <property type="molecule type" value="Genomic_DNA"/>
</dbReference>
<feature type="region of interest" description="Disordered" evidence="3">
    <location>
        <begin position="412"/>
        <end position="535"/>
    </location>
</feature>
<feature type="region of interest" description="Disordered" evidence="3">
    <location>
        <begin position="12"/>
        <end position="122"/>
    </location>
</feature>
<evidence type="ECO:0000256" key="1">
    <source>
        <dbReference type="ARBA" id="ARBA00006461"/>
    </source>
</evidence>
<feature type="compositionally biased region" description="Basic and acidic residues" evidence="3">
    <location>
        <begin position="263"/>
        <end position="286"/>
    </location>
</feature>
<feature type="domain" description="SPT2 homolog N-terminal" evidence="4">
    <location>
        <begin position="68"/>
        <end position="123"/>
    </location>
</feature>
<feature type="compositionally biased region" description="Polar residues" evidence="3">
    <location>
        <begin position="445"/>
        <end position="460"/>
    </location>
</feature>
<comment type="similarity">
    <text evidence="1">Belongs to the SPT2 family.</text>
</comment>
<feature type="compositionally biased region" description="Polar residues" evidence="3">
    <location>
        <begin position="306"/>
        <end position="340"/>
    </location>
</feature>
<keyword evidence="2" id="KW-0175">Coiled coil</keyword>
<dbReference type="Pfam" id="PF22878">
    <property type="entry name" value="SPT2_N"/>
    <property type="match status" value="1"/>
</dbReference>
<feature type="region of interest" description="Disordered" evidence="3">
    <location>
        <begin position="181"/>
        <end position="398"/>
    </location>
</feature>
<feature type="compositionally biased region" description="Acidic residues" evidence="3">
    <location>
        <begin position="521"/>
        <end position="535"/>
    </location>
</feature>
<organism evidence="5 6">
    <name type="scientific">Steinernema hermaphroditum</name>
    <dbReference type="NCBI Taxonomy" id="289476"/>
    <lineage>
        <taxon>Eukaryota</taxon>
        <taxon>Metazoa</taxon>
        <taxon>Ecdysozoa</taxon>
        <taxon>Nematoda</taxon>
        <taxon>Chromadorea</taxon>
        <taxon>Rhabditida</taxon>
        <taxon>Tylenchina</taxon>
        <taxon>Panagrolaimomorpha</taxon>
        <taxon>Strongyloidoidea</taxon>
        <taxon>Steinernematidae</taxon>
        <taxon>Steinernema</taxon>
    </lineage>
</organism>
<feature type="compositionally biased region" description="Basic and acidic residues" evidence="3">
    <location>
        <begin position="468"/>
        <end position="511"/>
    </location>
</feature>
<feature type="compositionally biased region" description="Basic and acidic residues" evidence="3">
    <location>
        <begin position="24"/>
        <end position="36"/>
    </location>
</feature>
<dbReference type="Proteomes" id="UP001175271">
    <property type="component" value="Unassembled WGS sequence"/>
</dbReference>
<sequence>MDFDFQELLREAGSNNRHASQRINKIDDDSRRDQQKSMKSLATQRKAIKEELRRRAPPPPEPPKFVIPKKKKEEESKVNDANIQAFLRRKEEEKQRKMRQEREDREELIKHRMKESGGRASKKIAKHFGMNALDMQKKYGNDRDHEAVLERNAIREQEEHDRLGSELRSGVHKALVKNREALNKHASLKTEKQEPFRVGTRKSNSICGLNSRNSKGESYKEPAPYVPSQVGDKRKSANNSGAPLKKRPAPPSLDFGLLMQHAKQNEGHDGLSKKRATTAKEEDLGPRPKAIARPGEYVKPKPSMKQGPSGSRNLSSAVSAKQGSMPSSKMPSSLAPGSSQRRPEQHSKISDARKMGDQKSLNGRADMERKAAASKVPKKSAPPEPHRNMAGVLVPGKRYLPTDVRYKAALAAGLVQPQSAPRNERLPPSAKVPGRMEKPAGPSRPLSSSKMAPPSLSQVSRKPMSGRDAPRAPVRERDYDRPRGQQIDRRRDYDDRSGGYDDRRRSGDYGHRPANNFMSNSDDEYGNDYDDEYDSEMDDFIDDTEVDDFQQRELEDTLKLINRNYDKKRWRYNEMTIDERQMSSSFRDISQEEMRSAKIGMYEDIMEAKRGSTAV</sequence>
<protein>
    <recommendedName>
        <fullName evidence="4">SPT2 homolog N-terminal domain-containing protein</fullName>
    </recommendedName>
</protein>
<dbReference type="InterPro" id="IPR013256">
    <property type="entry name" value="Chromatin_SPT2"/>
</dbReference>
<name>A0AA39I4M2_9BILA</name>
<evidence type="ECO:0000256" key="2">
    <source>
        <dbReference type="ARBA" id="ARBA00023054"/>
    </source>
</evidence>
<evidence type="ECO:0000313" key="6">
    <source>
        <dbReference type="Proteomes" id="UP001175271"/>
    </source>
</evidence>
<evidence type="ECO:0000313" key="5">
    <source>
        <dbReference type="EMBL" id="KAK0416518.1"/>
    </source>
</evidence>
<dbReference type="InterPro" id="IPR054552">
    <property type="entry name" value="SPT2_N"/>
</dbReference>
<dbReference type="Pfam" id="PF08243">
    <property type="entry name" value="SPT2"/>
    <property type="match status" value="1"/>
</dbReference>
<dbReference type="AlphaFoldDB" id="A0AA39I4M2"/>
<comment type="caution">
    <text evidence="5">The sequence shown here is derived from an EMBL/GenBank/DDBJ whole genome shotgun (WGS) entry which is preliminary data.</text>
</comment>
<feature type="compositionally biased region" description="Basic and acidic residues" evidence="3">
    <location>
        <begin position="181"/>
        <end position="195"/>
    </location>
</feature>
<feature type="compositionally biased region" description="Polar residues" evidence="3">
    <location>
        <begin position="201"/>
        <end position="213"/>
    </location>
</feature>
<evidence type="ECO:0000259" key="4">
    <source>
        <dbReference type="Pfam" id="PF22878"/>
    </source>
</evidence>